<dbReference type="EMBL" id="LT635757">
    <property type="protein sequence ID" value="SGZ48866.1"/>
    <property type="molecule type" value="Genomic_DNA"/>
</dbReference>
<protein>
    <submittedName>
        <fullName evidence="1">CIC11C00000003004</fullName>
    </submittedName>
    <submittedName>
        <fullName evidence="2">CIC11C00000004736</fullName>
    </submittedName>
</protein>
<gene>
    <name evidence="2" type="ORF">SAMEA4029009_CIC11G00000004736</name>
    <name evidence="1" type="ORF">SAMEA4029010_CIC11G00000003004</name>
</gene>
<dbReference type="Proteomes" id="UP000182259">
    <property type="component" value="Chromosome VII"/>
</dbReference>
<dbReference type="Proteomes" id="UP000182334">
    <property type="component" value="Chromosome II"/>
</dbReference>
<reference evidence="3 4" key="1">
    <citation type="submission" date="2016-10" db="EMBL/GenBank/DDBJ databases">
        <authorList>
            <person name="de Groot N.N."/>
        </authorList>
    </citation>
    <scope>NUCLEOTIDE SEQUENCE [LARGE SCALE GENOMIC DNA]</scope>
    <source>
        <strain evidence="1 4">CBS 141442</strain>
        <strain evidence="2 3">PYCC 4715</strain>
    </source>
</reference>
<sequence>MDDTDYPDPLLQQVPLIRNPKFQPPKTVTLNTNYSKLLATLPTSVVPPKMNLSKADLDAWITDLNEIELASLDENKSGADILKYTEWLKTQQRKVAPGFNFDIMTPSTKD</sequence>
<evidence type="ECO:0000313" key="1">
    <source>
        <dbReference type="EMBL" id="SGZ48866.1"/>
    </source>
</evidence>
<evidence type="ECO:0000313" key="2">
    <source>
        <dbReference type="EMBL" id="SGZ58657.1"/>
    </source>
</evidence>
<dbReference type="OrthoDB" id="5344687at2759"/>
<evidence type="ECO:0000313" key="4">
    <source>
        <dbReference type="Proteomes" id="UP000182334"/>
    </source>
</evidence>
<accession>A0A1L0FWA2</accession>
<evidence type="ECO:0000313" key="3">
    <source>
        <dbReference type="Proteomes" id="UP000182259"/>
    </source>
</evidence>
<dbReference type="STRING" id="45354.A0A1L0FWA2"/>
<proteinExistence type="predicted"/>
<keyword evidence="4" id="KW-1185">Reference proteome</keyword>
<organism evidence="1 4">
    <name type="scientific">Sungouiella intermedia</name>
    <dbReference type="NCBI Taxonomy" id="45354"/>
    <lineage>
        <taxon>Eukaryota</taxon>
        <taxon>Fungi</taxon>
        <taxon>Dikarya</taxon>
        <taxon>Ascomycota</taxon>
        <taxon>Saccharomycotina</taxon>
        <taxon>Pichiomycetes</taxon>
        <taxon>Metschnikowiaceae</taxon>
        <taxon>Sungouiella</taxon>
    </lineage>
</organism>
<dbReference type="EMBL" id="LT635770">
    <property type="protein sequence ID" value="SGZ58657.1"/>
    <property type="molecule type" value="Genomic_DNA"/>
</dbReference>
<name>A0A1L0FWA2_9ASCO</name>
<dbReference type="AlphaFoldDB" id="A0A1L0FWA2"/>